<dbReference type="Gene3D" id="3.30.760.10">
    <property type="entry name" value="RNA Cap, Translation Initiation Factor Eif4e"/>
    <property type="match status" value="1"/>
</dbReference>
<accession>A0A1D1VSA7</accession>
<dbReference type="Proteomes" id="UP000186922">
    <property type="component" value="Unassembled WGS sequence"/>
</dbReference>
<sequence length="149" mass="16827">MAAAAHPQAFPFSGPHTDIPTLHTRYKWLELLDAAQAYSEAQGYWILPYSPQTIDQRWAELCGLYANGGLPMVSHIAVSTLRYIQIHPDRNDYVILIKCGPSEDEARCTEVLEGVLNIFPVENHHHGDLLYYKNNSGKVTWNYPCPMNG</sequence>
<keyword evidence="2" id="KW-1185">Reference proteome</keyword>
<proteinExistence type="predicted"/>
<organism evidence="1 2">
    <name type="scientific">Ramazzottius varieornatus</name>
    <name type="common">Water bear</name>
    <name type="synonym">Tardigrade</name>
    <dbReference type="NCBI Taxonomy" id="947166"/>
    <lineage>
        <taxon>Eukaryota</taxon>
        <taxon>Metazoa</taxon>
        <taxon>Ecdysozoa</taxon>
        <taxon>Tardigrada</taxon>
        <taxon>Eutardigrada</taxon>
        <taxon>Parachela</taxon>
        <taxon>Hypsibioidea</taxon>
        <taxon>Ramazzottiidae</taxon>
        <taxon>Ramazzottius</taxon>
    </lineage>
</organism>
<protein>
    <submittedName>
        <fullName evidence="1">Uncharacterized protein</fullName>
    </submittedName>
</protein>
<dbReference type="EMBL" id="BDGG01000010">
    <property type="protein sequence ID" value="GAV03861.1"/>
    <property type="molecule type" value="Genomic_DNA"/>
</dbReference>
<name>A0A1D1VSA7_RAMVA</name>
<evidence type="ECO:0000313" key="2">
    <source>
        <dbReference type="Proteomes" id="UP000186922"/>
    </source>
</evidence>
<dbReference type="InterPro" id="IPR023398">
    <property type="entry name" value="TIF_eIF4e-like"/>
</dbReference>
<evidence type="ECO:0000313" key="1">
    <source>
        <dbReference type="EMBL" id="GAV03861.1"/>
    </source>
</evidence>
<comment type="caution">
    <text evidence="1">The sequence shown here is derived from an EMBL/GenBank/DDBJ whole genome shotgun (WGS) entry which is preliminary data.</text>
</comment>
<reference evidence="1 2" key="1">
    <citation type="journal article" date="2016" name="Nat. Commun.">
        <title>Extremotolerant tardigrade genome and improved radiotolerance of human cultured cells by tardigrade-unique protein.</title>
        <authorList>
            <person name="Hashimoto T."/>
            <person name="Horikawa D.D."/>
            <person name="Saito Y."/>
            <person name="Kuwahara H."/>
            <person name="Kozuka-Hata H."/>
            <person name="Shin-I T."/>
            <person name="Minakuchi Y."/>
            <person name="Ohishi K."/>
            <person name="Motoyama A."/>
            <person name="Aizu T."/>
            <person name="Enomoto A."/>
            <person name="Kondo K."/>
            <person name="Tanaka S."/>
            <person name="Hara Y."/>
            <person name="Koshikawa S."/>
            <person name="Sagara H."/>
            <person name="Miura T."/>
            <person name="Yokobori S."/>
            <person name="Miyagawa K."/>
            <person name="Suzuki Y."/>
            <person name="Kubo T."/>
            <person name="Oyama M."/>
            <person name="Kohara Y."/>
            <person name="Fujiyama A."/>
            <person name="Arakawa K."/>
            <person name="Katayama T."/>
            <person name="Toyoda A."/>
            <person name="Kunieda T."/>
        </authorList>
    </citation>
    <scope>NUCLEOTIDE SEQUENCE [LARGE SCALE GENOMIC DNA]</scope>
    <source>
        <strain evidence="1 2">YOKOZUNA-1</strain>
    </source>
</reference>
<gene>
    <name evidence="1" type="primary">RvY_14231</name>
    <name evidence="1" type="synonym">RvY_14231.2</name>
    <name evidence="1" type="ORF">RvY_14231-2</name>
</gene>
<dbReference type="AlphaFoldDB" id="A0A1D1VSA7"/>